<keyword evidence="4" id="KW-0325">Glycoprotein</keyword>
<dbReference type="SUPFAM" id="SSF69318">
    <property type="entry name" value="Integrin alpha N-terminal domain"/>
    <property type="match status" value="1"/>
</dbReference>
<keyword evidence="2" id="KW-0677">Repeat</keyword>
<dbReference type="AlphaFoldDB" id="A0A1C5JNM4"/>
<keyword evidence="1 6" id="KW-0732">Signal</keyword>
<protein>
    <submittedName>
        <fullName evidence="7">FG-GAP repeat-containing protein</fullName>
    </submittedName>
</protein>
<evidence type="ECO:0000256" key="5">
    <source>
        <dbReference type="SAM" id="MobiDB-lite"/>
    </source>
</evidence>
<dbReference type="OrthoDB" id="344301at2"/>
<dbReference type="InterPro" id="IPR013519">
    <property type="entry name" value="Int_alpha_beta-p"/>
</dbReference>
<dbReference type="PANTHER" id="PTHR23221:SF7">
    <property type="entry name" value="PHOSPHATIDYLINOSITOL-GLYCAN-SPECIFIC PHOSPHOLIPASE D"/>
    <property type="match status" value="1"/>
</dbReference>
<evidence type="ECO:0000256" key="4">
    <source>
        <dbReference type="ARBA" id="ARBA00023180"/>
    </source>
</evidence>
<dbReference type="EMBL" id="LT607753">
    <property type="protein sequence ID" value="SCG72170.1"/>
    <property type="molecule type" value="Genomic_DNA"/>
</dbReference>
<dbReference type="GO" id="GO:0007155">
    <property type="term" value="P:cell adhesion"/>
    <property type="evidence" value="ECO:0007669"/>
    <property type="project" value="InterPro"/>
</dbReference>
<keyword evidence="8" id="KW-1185">Reference proteome</keyword>
<dbReference type="PRINTS" id="PR01185">
    <property type="entry name" value="INTEGRINA"/>
</dbReference>
<reference evidence="8" key="1">
    <citation type="submission" date="2016-06" db="EMBL/GenBank/DDBJ databases">
        <authorList>
            <person name="Varghese N."/>
            <person name="Submissions Spin"/>
        </authorList>
    </citation>
    <scope>NUCLEOTIDE SEQUENCE [LARGE SCALE GENOMIC DNA]</scope>
    <source>
        <strain evidence="8">DSM 45161</strain>
    </source>
</reference>
<feature type="compositionally biased region" description="Low complexity" evidence="5">
    <location>
        <begin position="67"/>
        <end position="86"/>
    </location>
</feature>
<dbReference type="GO" id="GO:0016787">
    <property type="term" value="F:hydrolase activity"/>
    <property type="evidence" value="ECO:0007669"/>
    <property type="project" value="UniProtKB-KW"/>
</dbReference>
<dbReference type="InterPro" id="IPR013517">
    <property type="entry name" value="FG-GAP"/>
</dbReference>
<dbReference type="InterPro" id="IPR028994">
    <property type="entry name" value="Integrin_alpha_N"/>
</dbReference>
<dbReference type="Proteomes" id="UP000198215">
    <property type="component" value="Chromosome I"/>
</dbReference>
<dbReference type="SMART" id="SM00191">
    <property type="entry name" value="Int_alpha"/>
    <property type="match status" value="6"/>
</dbReference>
<dbReference type="PANTHER" id="PTHR23221">
    <property type="entry name" value="GLYCOSYLPHOSPHATIDYLINOSITOL PHOSPHOLIPASE D"/>
    <property type="match status" value="1"/>
</dbReference>
<proteinExistence type="predicted"/>
<evidence type="ECO:0000256" key="1">
    <source>
        <dbReference type="ARBA" id="ARBA00022729"/>
    </source>
</evidence>
<gene>
    <name evidence="7" type="ORF">GA0070614_4951</name>
</gene>
<feature type="chain" id="PRO_5008719841" evidence="6">
    <location>
        <begin position="25"/>
        <end position="613"/>
    </location>
</feature>
<feature type="signal peptide" evidence="6">
    <location>
        <begin position="1"/>
        <end position="24"/>
    </location>
</feature>
<dbReference type="Pfam" id="PF01839">
    <property type="entry name" value="FG-GAP"/>
    <property type="match status" value="5"/>
</dbReference>
<keyword evidence="3" id="KW-0378">Hydrolase</keyword>
<dbReference type="PROSITE" id="PS51470">
    <property type="entry name" value="FG_GAP"/>
    <property type="match status" value="3"/>
</dbReference>
<evidence type="ECO:0000313" key="7">
    <source>
        <dbReference type="EMBL" id="SCG72170.1"/>
    </source>
</evidence>
<sequence>MRAYRWVGTAVVLTGLIGAGTVASSPVSEPTVPASYLDLVVPGAGPSARPGDGRLPTAGPSARQVSTPGATGRGVTTTGPVAPVAPVPTTRARSLREPLRPRPATPVPSRTRTMGALNELRSDFNGDGWPDLAVAELRRVVDGMQSGAVHVLPGVAQGGFTTVGSQYFDHTTPGMPGDAGSPDPHREINDFGYTLASGDFDHDGFADLAIGGVHDRIRVLYGGRSGLTTTDARMIRLADVAPAADVPGEGVAGENQFGMALTVGDFDGDGTDDLVVGAPRAGSPWVGGVALLRGTPDGLDPTAAQYVPGNAPGLPVSPETDGFGRVLAAADFDSDGRDDLAVGFDRDRIGDASFAGSVVVLPGTADGLGITGARTFHQDTEGMPDVAEYGDSFGFALAAGDLTGDGYADLVVNAQTEGRRDAPTRGSSLTVLRGSFDGLTVEGVQYWTQQSPGVPGSDDPAAFFGTELAFGDFDRDGRGDLAVGSPQETVGGVAGAGAITIFRGSSQGLTVTGLRRLDRTAPGMPAGVHRPWAYLGEELHTVRRPDGTAGLVVGVGSAWVGDLQRAGVVLVVPSTPATADLPGGVTTEGLRAFSGADLPTGPEAFSDFASEVG</sequence>
<dbReference type="RefSeq" id="WP_157745076.1">
    <property type="nucleotide sequence ID" value="NZ_LT607753.1"/>
</dbReference>
<evidence type="ECO:0000256" key="2">
    <source>
        <dbReference type="ARBA" id="ARBA00022737"/>
    </source>
</evidence>
<evidence type="ECO:0000256" key="3">
    <source>
        <dbReference type="ARBA" id="ARBA00022801"/>
    </source>
</evidence>
<evidence type="ECO:0000256" key="6">
    <source>
        <dbReference type="SAM" id="SignalP"/>
    </source>
</evidence>
<dbReference type="InterPro" id="IPR000413">
    <property type="entry name" value="Integrin_alpha"/>
</dbReference>
<evidence type="ECO:0000313" key="8">
    <source>
        <dbReference type="Proteomes" id="UP000198215"/>
    </source>
</evidence>
<feature type="region of interest" description="Disordered" evidence="5">
    <location>
        <begin position="43"/>
        <end position="86"/>
    </location>
</feature>
<dbReference type="Gene3D" id="2.130.10.130">
    <property type="entry name" value="Integrin alpha, N-terminal"/>
    <property type="match status" value="3"/>
</dbReference>
<name>A0A1C5JNM4_9ACTN</name>
<dbReference type="GO" id="GO:0008305">
    <property type="term" value="C:integrin complex"/>
    <property type="evidence" value="ECO:0007669"/>
    <property type="project" value="InterPro"/>
</dbReference>
<accession>A0A1C5JNM4</accession>
<organism evidence="7 8">
    <name type="scientific">Micromonospora coxensis</name>
    <dbReference type="NCBI Taxonomy" id="356852"/>
    <lineage>
        <taxon>Bacteria</taxon>
        <taxon>Bacillati</taxon>
        <taxon>Actinomycetota</taxon>
        <taxon>Actinomycetes</taxon>
        <taxon>Micromonosporales</taxon>
        <taxon>Micromonosporaceae</taxon>
        <taxon>Micromonospora</taxon>
    </lineage>
</organism>